<keyword evidence="1" id="KW-0812">Transmembrane</keyword>
<reference evidence="3" key="1">
    <citation type="submission" date="2014-03" db="EMBL/GenBank/DDBJ databases">
        <authorList>
            <person name="Aksoy S."/>
            <person name="Warren W."/>
            <person name="Wilson R.K."/>
        </authorList>
    </citation>
    <scope>NUCLEOTIDE SEQUENCE [LARGE SCALE GENOMIC DNA]</scope>
    <source>
        <strain evidence="3">IAEA</strain>
    </source>
</reference>
<sequence length="125" mass="14486">MNPFGRFILHVVPNSRNSSNLKPFPKEIFCLALTFKYLLSLIATGLVLIYFTPSQLIAEDIFILSFTKKFMAFFQMSNPFVLYFERPKEISERTFLNVLARLQNATAFDSINKRLNLLDPCKLLI</sequence>
<dbReference type="Proteomes" id="UP000092445">
    <property type="component" value="Unassembled WGS sequence"/>
</dbReference>
<keyword evidence="1" id="KW-0472">Membrane</keyword>
<accession>A0A1B0AFP3</accession>
<evidence type="ECO:0000313" key="2">
    <source>
        <dbReference type="EnsemblMetazoa" id="GPAI044199-PA"/>
    </source>
</evidence>
<dbReference type="AlphaFoldDB" id="A0A1B0AFP3"/>
<proteinExistence type="predicted"/>
<evidence type="ECO:0000256" key="1">
    <source>
        <dbReference type="SAM" id="Phobius"/>
    </source>
</evidence>
<feature type="transmembrane region" description="Helical" evidence="1">
    <location>
        <begin position="28"/>
        <end position="51"/>
    </location>
</feature>
<reference evidence="2" key="2">
    <citation type="submission" date="2020-05" db="UniProtKB">
        <authorList>
            <consortium name="EnsemblMetazoa"/>
        </authorList>
    </citation>
    <scope>IDENTIFICATION</scope>
    <source>
        <strain evidence="2">IAEA</strain>
    </source>
</reference>
<keyword evidence="3" id="KW-1185">Reference proteome</keyword>
<keyword evidence="1" id="KW-1133">Transmembrane helix</keyword>
<organism evidence="2 3">
    <name type="scientific">Glossina pallidipes</name>
    <name type="common">Tsetse fly</name>
    <dbReference type="NCBI Taxonomy" id="7398"/>
    <lineage>
        <taxon>Eukaryota</taxon>
        <taxon>Metazoa</taxon>
        <taxon>Ecdysozoa</taxon>
        <taxon>Arthropoda</taxon>
        <taxon>Hexapoda</taxon>
        <taxon>Insecta</taxon>
        <taxon>Pterygota</taxon>
        <taxon>Neoptera</taxon>
        <taxon>Endopterygota</taxon>
        <taxon>Diptera</taxon>
        <taxon>Brachycera</taxon>
        <taxon>Muscomorpha</taxon>
        <taxon>Hippoboscoidea</taxon>
        <taxon>Glossinidae</taxon>
        <taxon>Glossina</taxon>
    </lineage>
</organism>
<dbReference type="VEuPathDB" id="VectorBase:GPAI044199"/>
<evidence type="ECO:0000313" key="3">
    <source>
        <dbReference type="Proteomes" id="UP000092445"/>
    </source>
</evidence>
<dbReference type="EnsemblMetazoa" id="GPAI044199-RA">
    <property type="protein sequence ID" value="GPAI044199-PA"/>
    <property type="gene ID" value="GPAI044199"/>
</dbReference>
<protein>
    <submittedName>
        <fullName evidence="2">Uncharacterized protein</fullName>
    </submittedName>
</protein>
<name>A0A1B0AFP3_GLOPL</name>